<dbReference type="Proteomes" id="UP001223261">
    <property type="component" value="Chromosome"/>
</dbReference>
<accession>A0AAX3W4R6</accession>
<evidence type="ECO:0000313" key="6">
    <source>
        <dbReference type="EMBL" id="WHI59755.1"/>
    </source>
</evidence>
<organism evidence="6 7">
    <name type="scientific">Mammaliicoccus lentus</name>
    <name type="common">Staphylococcus lentus</name>
    <dbReference type="NCBI Taxonomy" id="42858"/>
    <lineage>
        <taxon>Bacteria</taxon>
        <taxon>Bacillati</taxon>
        <taxon>Bacillota</taxon>
        <taxon>Bacilli</taxon>
        <taxon>Bacillales</taxon>
        <taxon>Staphylococcaceae</taxon>
        <taxon>Mammaliicoccus</taxon>
    </lineage>
</organism>
<sequence length="227" mass="26349">MITKERHVADVVTDIPQSADVFRKYGIDFCCGGDVSIENAVYSSNNVDLNTLLNELNNIRQSSINDGFDIKYLNAPSLIQYIQSRYHETLRYELKKLTPYITKLSKVHGANNPYLLELKDLYSQLKQTLLTHIEEEDQYSFPKLLDAYSGQHVDNLSETIMSLIDDHEEAGQLLSKIRSITIDYQPPLEACGTWRLVYQRLEQLERDTHAHVHLENHVLFKKYKQFL</sequence>
<dbReference type="GO" id="GO:0005737">
    <property type="term" value="C:cytoplasm"/>
    <property type="evidence" value="ECO:0007669"/>
    <property type="project" value="UniProtKB-SubCell"/>
</dbReference>
<keyword evidence="2" id="KW-0963">Cytoplasm</keyword>
<dbReference type="Pfam" id="PF04405">
    <property type="entry name" value="ScdA_N"/>
    <property type="match status" value="1"/>
</dbReference>
<dbReference type="InterPro" id="IPR019903">
    <property type="entry name" value="RIC_family"/>
</dbReference>
<dbReference type="AlphaFoldDB" id="A0AAX3W4R6"/>
<dbReference type="InterPro" id="IPR012312">
    <property type="entry name" value="Hemerythrin-like"/>
</dbReference>
<keyword evidence="3" id="KW-0479">Metal-binding</keyword>
<reference evidence="6" key="1">
    <citation type="journal article" date="2023" name="Antibiotics">
        <title>Prevalence and Molecular Characterization of Methicillin-Resistant Staphylococci (MRS) and Mammaliicocci (MRM) in Dromedary Camels from Algeria: First Detection of SCCmec-mecC Hybrid in Methicillin-Resistant Mammaliicoccus lentus.</title>
        <authorList>
            <person name="Belhout C."/>
            <person name="Boyen F."/>
            <person name="Vereecke N."/>
            <person name="Theuns S."/>
            <person name="Taibi N."/>
            <person name="Stegger M."/>
            <person name="de la Fe-Rodriguez P.Y."/>
            <person name="Bouayad L."/>
            <person name="Elgroud R."/>
            <person name="Butaye P."/>
        </authorList>
    </citation>
    <scope>NUCLEOTIDE SEQUENCE</scope>
    <source>
        <strain evidence="6">7048</strain>
    </source>
</reference>
<keyword evidence="4" id="KW-0408">Iron</keyword>
<evidence type="ECO:0000256" key="3">
    <source>
        <dbReference type="ARBA" id="ARBA00022723"/>
    </source>
</evidence>
<dbReference type="NCBIfam" id="NF009777">
    <property type="entry name" value="PRK13276.1"/>
    <property type="match status" value="1"/>
</dbReference>
<dbReference type="PANTHER" id="PTHR36438">
    <property type="entry name" value="IRON-SULFUR CLUSTER REPAIR PROTEIN YTFE"/>
    <property type="match status" value="1"/>
</dbReference>
<protein>
    <submittedName>
        <fullName evidence="6">Iron-sulfur cluster repair di-iron protein ScdA</fullName>
    </submittedName>
</protein>
<evidence type="ECO:0000259" key="5">
    <source>
        <dbReference type="Pfam" id="PF01814"/>
    </source>
</evidence>
<gene>
    <name evidence="6" type="primary">scdA</name>
    <name evidence="6" type="ORF">PYH69_13730</name>
</gene>
<evidence type="ECO:0000313" key="7">
    <source>
        <dbReference type="Proteomes" id="UP001223261"/>
    </source>
</evidence>
<dbReference type="PANTHER" id="PTHR36438:SF1">
    <property type="entry name" value="IRON-SULFUR CLUSTER REPAIR PROTEIN YTFE"/>
    <property type="match status" value="1"/>
</dbReference>
<dbReference type="NCBIfam" id="TIGR03652">
    <property type="entry name" value="FeS_repair_RIC"/>
    <property type="match status" value="1"/>
</dbReference>
<name>A0AAX3W4R6_MAMLE</name>
<evidence type="ECO:0000256" key="4">
    <source>
        <dbReference type="ARBA" id="ARBA00023004"/>
    </source>
</evidence>
<feature type="domain" description="Hemerythrin-like" evidence="5">
    <location>
        <begin position="84"/>
        <end position="222"/>
    </location>
</feature>
<dbReference type="GeneID" id="99675505"/>
<evidence type="ECO:0000256" key="1">
    <source>
        <dbReference type="ARBA" id="ARBA00004496"/>
    </source>
</evidence>
<evidence type="ECO:0000256" key="2">
    <source>
        <dbReference type="ARBA" id="ARBA00022490"/>
    </source>
</evidence>
<dbReference type="Pfam" id="PF01814">
    <property type="entry name" value="Hemerythrin"/>
    <property type="match status" value="1"/>
</dbReference>
<dbReference type="EMBL" id="CP118848">
    <property type="protein sequence ID" value="WHI59755.1"/>
    <property type="molecule type" value="Genomic_DNA"/>
</dbReference>
<proteinExistence type="predicted"/>
<dbReference type="RefSeq" id="WP_218688700.1">
    <property type="nucleotide sequence ID" value="NZ_CP118848.1"/>
</dbReference>
<comment type="subcellular location">
    <subcellularLocation>
        <location evidence="1">Cytoplasm</location>
    </subcellularLocation>
</comment>
<dbReference type="GO" id="GO:0046872">
    <property type="term" value="F:metal ion binding"/>
    <property type="evidence" value="ECO:0007669"/>
    <property type="project" value="UniProtKB-KW"/>
</dbReference>